<dbReference type="InterPro" id="IPR004358">
    <property type="entry name" value="Sig_transdc_His_kin-like_C"/>
</dbReference>
<dbReference type="RefSeq" id="WP_249993320.1">
    <property type="nucleotide sequence ID" value="NZ_CP116221.1"/>
</dbReference>
<evidence type="ECO:0000256" key="2">
    <source>
        <dbReference type="ARBA" id="ARBA00012438"/>
    </source>
</evidence>
<dbReference type="SUPFAM" id="SSF47384">
    <property type="entry name" value="Homodimeric domain of signal transducing histidine kinase"/>
    <property type="match status" value="1"/>
</dbReference>
<accession>A0ABY7RXH7</accession>
<comment type="catalytic activity">
    <reaction evidence="1">
        <text>ATP + protein L-histidine = ADP + protein N-phospho-L-histidine.</text>
        <dbReference type="EC" id="2.7.13.3"/>
    </reaction>
</comment>
<dbReference type="InterPro" id="IPR003661">
    <property type="entry name" value="HisK_dim/P_dom"/>
</dbReference>
<evidence type="ECO:0000256" key="5">
    <source>
        <dbReference type="ARBA" id="ARBA00022741"/>
    </source>
</evidence>
<evidence type="ECO:0000256" key="6">
    <source>
        <dbReference type="ARBA" id="ARBA00022777"/>
    </source>
</evidence>
<dbReference type="InterPro" id="IPR005467">
    <property type="entry name" value="His_kinase_dom"/>
</dbReference>
<keyword evidence="7" id="KW-0067">ATP-binding</keyword>
<dbReference type="PROSITE" id="PS50109">
    <property type="entry name" value="HIS_KIN"/>
    <property type="match status" value="1"/>
</dbReference>
<gene>
    <name evidence="11" type="ORF">MUN68_015285</name>
</gene>
<keyword evidence="9" id="KW-1133">Transmembrane helix</keyword>
<feature type="domain" description="Histidine kinase" evidence="10">
    <location>
        <begin position="182"/>
        <end position="384"/>
    </location>
</feature>
<dbReference type="GO" id="GO:0016301">
    <property type="term" value="F:kinase activity"/>
    <property type="evidence" value="ECO:0007669"/>
    <property type="project" value="UniProtKB-KW"/>
</dbReference>
<dbReference type="Proteomes" id="UP001202717">
    <property type="component" value="Chromosome"/>
</dbReference>
<organism evidence="11 12">
    <name type="scientific">Psychroserpens ponticola</name>
    <dbReference type="NCBI Taxonomy" id="2932268"/>
    <lineage>
        <taxon>Bacteria</taxon>
        <taxon>Pseudomonadati</taxon>
        <taxon>Bacteroidota</taxon>
        <taxon>Flavobacteriia</taxon>
        <taxon>Flavobacteriales</taxon>
        <taxon>Flavobacteriaceae</taxon>
        <taxon>Psychroserpens</taxon>
    </lineage>
</organism>
<dbReference type="EMBL" id="CP116221">
    <property type="protein sequence ID" value="WCO01415.1"/>
    <property type="molecule type" value="Genomic_DNA"/>
</dbReference>
<keyword evidence="12" id="KW-1185">Reference proteome</keyword>
<evidence type="ECO:0000256" key="4">
    <source>
        <dbReference type="ARBA" id="ARBA00022679"/>
    </source>
</evidence>
<dbReference type="SMART" id="SM00387">
    <property type="entry name" value="HATPase_c"/>
    <property type="match status" value="1"/>
</dbReference>
<evidence type="ECO:0000256" key="9">
    <source>
        <dbReference type="SAM" id="Phobius"/>
    </source>
</evidence>
<evidence type="ECO:0000256" key="7">
    <source>
        <dbReference type="ARBA" id="ARBA00022840"/>
    </source>
</evidence>
<dbReference type="CDD" id="cd00082">
    <property type="entry name" value="HisKA"/>
    <property type="match status" value="1"/>
</dbReference>
<dbReference type="SUPFAM" id="SSF55874">
    <property type="entry name" value="ATPase domain of HSP90 chaperone/DNA topoisomerase II/histidine kinase"/>
    <property type="match status" value="1"/>
</dbReference>
<keyword evidence="3" id="KW-0597">Phosphoprotein</keyword>
<dbReference type="InterPro" id="IPR036890">
    <property type="entry name" value="HATPase_C_sf"/>
</dbReference>
<evidence type="ECO:0000256" key="8">
    <source>
        <dbReference type="ARBA" id="ARBA00023012"/>
    </source>
</evidence>
<evidence type="ECO:0000256" key="1">
    <source>
        <dbReference type="ARBA" id="ARBA00000085"/>
    </source>
</evidence>
<keyword evidence="5" id="KW-0547">Nucleotide-binding</keyword>
<proteinExistence type="predicted"/>
<dbReference type="EC" id="2.7.13.3" evidence="2"/>
<dbReference type="Pfam" id="PF02518">
    <property type="entry name" value="HATPase_c"/>
    <property type="match status" value="1"/>
</dbReference>
<feature type="transmembrane region" description="Helical" evidence="9">
    <location>
        <begin position="144"/>
        <end position="164"/>
    </location>
</feature>
<evidence type="ECO:0000313" key="12">
    <source>
        <dbReference type="Proteomes" id="UP001202717"/>
    </source>
</evidence>
<protein>
    <recommendedName>
        <fullName evidence="2">histidine kinase</fullName>
        <ecNumber evidence="2">2.7.13.3</ecNumber>
    </recommendedName>
</protein>
<name>A0ABY7RXH7_9FLAO</name>
<evidence type="ECO:0000313" key="11">
    <source>
        <dbReference type="EMBL" id="WCO01415.1"/>
    </source>
</evidence>
<dbReference type="PANTHER" id="PTHR43065">
    <property type="entry name" value="SENSOR HISTIDINE KINASE"/>
    <property type="match status" value="1"/>
</dbReference>
<keyword evidence="9" id="KW-0472">Membrane</keyword>
<keyword evidence="8" id="KW-0902">Two-component regulatory system</keyword>
<sequence>MAKTINRNITRWIVIVASFIIISLILWNTYVFFQHFKAEERMKMENWSFALKTLMESGDDAEIEVTSKIIESNTTTPMILLGPNNNIDSMRNIDTLNISSTKQYLEKLIITFENENTPIPVIANNQLYNTIYYGNSPLLNKLKYYPLALLLIIFLFAAVAYFFYKSTRTADQNKLWTGMAKETAHQIGTPLSSLVGWTEILRSENVNPDYLVEIEKDITRLQIITDRFSKIGSVPKLEKSDIVKETIDSYEYLKARSSKLIDFEISTPNEVMMVDLNQQLYSWTIENLVKNAIDAMKGKGQLKLAITKDGKFVKIKVSDTGKGLSKQKFNTIFQPGYTSKKRGWGLGLSLAKRIIEDYHDGKIKVLNSEIDKGTTMQISLKIVS</sequence>
<reference evidence="11 12" key="1">
    <citation type="submission" date="2023-01" db="EMBL/GenBank/DDBJ databases">
        <title>Psychroserpens ponticola sp. nov., isolated from seawater.</title>
        <authorList>
            <person name="Kristyanto S."/>
            <person name="Jung J."/>
            <person name="Kim J.M."/>
            <person name="Jeon C.O."/>
        </authorList>
    </citation>
    <scope>NUCLEOTIDE SEQUENCE [LARGE SCALE GENOMIC DNA]</scope>
    <source>
        <strain evidence="11 12">MSW6</strain>
    </source>
</reference>
<evidence type="ECO:0000259" key="10">
    <source>
        <dbReference type="PROSITE" id="PS50109"/>
    </source>
</evidence>
<evidence type="ECO:0000256" key="3">
    <source>
        <dbReference type="ARBA" id="ARBA00022553"/>
    </source>
</evidence>
<dbReference type="InterPro" id="IPR036097">
    <property type="entry name" value="HisK_dim/P_sf"/>
</dbReference>
<dbReference type="PANTHER" id="PTHR43065:SF46">
    <property type="entry name" value="C4-DICARBOXYLATE TRANSPORT SENSOR PROTEIN DCTB"/>
    <property type="match status" value="1"/>
</dbReference>
<dbReference type="PRINTS" id="PR00344">
    <property type="entry name" value="BCTRLSENSOR"/>
</dbReference>
<feature type="transmembrane region" description="Helical" evidence="9">
    <location>
        <begin position="12"/>
        <end position="33"/>
    </location>
</feature>
<keyword evidence="4" id="KW-0808">Transferase</keyword>
<keyword evidence="6 11" id="KW-0418">Kinase</keyword>
<dbReference type="InterPro" id="IPR003594">
    <property type="entry name" value="HATPase_dom"/>
</dbReference>
<dbReference type="Gene3D" id="3.30.565.10">
    <property type="entry name" value="Histidine kinase-like ATPase, C-terminal domain"/>
    <property type="match status" value="1"/>
</dbReference>
<keyword evidence="9" id="KW-0812">Transmembrane</keyword>
<dbReference type="Gene3D" id="1.10.287.130">
    <property type="match status" value="1"/>
</dbReference>